<evidence type="ECO:0000313" key="4">
    <source>
        <dbReference type="EMBL" id="KAH3672399.1"/>
    </source>
</evidence>
<feature type="domain" description="DOCKER" evidence="3">
    <location>
        <begin position="1410"/>
        <end position="1823"/>
    </location>
</feature>
<dbReference type="InterPro" id="IPR043161">
    <property type="entry name" value="DOCK_C_lobe_A"/>
</dbReference>
<keyword evidence="5" id="KW-1185">Reference proteome</keyword>
<dbReference type="InterPro" id="IPR057500">
    <property type="entry name" value="C2_DCK1_4th"/>
</dbReference>
<dbReference type="GO" id="GO:0005085">
    <property type="term" value="F:guanyl-nucleotide exchange factor activity"/>
    <property type="evidence" value="ECO:0007669"/>
    <property type="project" value="InterPro"/>
</dbReference>
<gene>
    <name evidence="4" type="ORF">WICMUC_004235</name>
</gene>
<dbReference type="CDD" id="cd11684">
    <property type="entry name" value="DHR2_DOCK"/>
    <property type="match status" value="1"/>
</dbReference>
<evidence type="ECO:0000256" key="1">
    <source>
        <dbReference type="PROSITE-ProRule" id="PRU00984"/>
    </source>
</evidence>
<sequence length="1928" mass="219968">MSDYQAQEKLQAKAEPHWNQLPMMIHGKIIKPFTPLDKHPSLKLTAPFIKNLYYGDEVFLFESNDENWCRGYLIVQPLPVDFIAKSSDLEKLPELTVDIVIVPLSHVKKLGRFPLASNFSPPDPKDFEHSDSIVPSINELQYKDSGSNQHEIKLKPPLPLIRLESGDLLDELIPSINQLASHIFSLYSVAEYTLFTKLYTLFEELNDLRLKLLKKLLTKNESILAKKRIALLLTNISKLLSSKGQNRFDKTSQILKTDPSGFETIMARDIYSGELYNYQHEDISKQPIPKFIVGNQIASALSPNFPVHNTLEQDMTPSRKNKFDKVIPSQILVDFKDVSGTSTLNPKGFIGMTAYLYLRTAKRRLTEAFAIHITASSDFSLDKISAALFRNIPGTEVDSNRIYLVAIVTERIQLPSNTSTLDFYRKGIAAGVTDISRIFSRHKGALESGQAHEFIIKLFGSYVNKDDNTTLDPTNMNFGWGELIDRIIKGSNKGVAINPRAEKLIVSIKEFKDDLQRVELGFEHSIKTPINQIRTNFFDPLVKPHDRIYFTLGKVNLIKNSGFPGDLVTIQLINEDPISKVGISKATNESVGKFWNFTSVYSNEVIGETIKVSSIDHPRSNENLTLKLFVNGVFKSSLEVLIFNKGLVHEYDKNKLLNFADRNTGEVIGSVEITTEYIGKTFNIESSTQHILNFEKLYKIPENEMNLIDTLKLLNQTNLKQSIKFFKQLIPKILKIFQIAVEENLEKLKFASFYAFIHLLDVVIARQEQYTYLYHEFVAEIEQYSIPKVGLEFLKLTTEYFNNAESGWNYVGRTLCRTLTLLVKISTLAVAQGELRDVQEAFHNLVIALKLFLELNVEKNVPDQLLVLENYDLILNNLHNDRIFTNDECIEFAVDLINSIKTASSPLSDGNITRNSNSNLKSREVRFLITKLLLIRRFLNSWVFDFEELPKSSISFYYHAINWAIECYDLSNFDMESLRLANSCLVSLCSISWTILVKGQSANYVLPRNISRLMLKVAQIFTKFHQFTRSNEYFEPKRVYTQIFPNSYPFNELIIDSIVNDVVLVEILVELSVVYSFISKVARAYLDVSDLSTNQGVISIIQASQSDILFNESPFFFQELSKDDLLAIVQTNRLLVQGKFFPSEKWISMYSLVIEATTSTSELIKFLMIRDHIPQVSESQIFDRSLWSKYLKSMLAMAGSMPASICHLAEVPRKSAYKITSDIRSRCALVINQCWDCLGWDSLNRDYVRFQFKRSGGYHSEFIQDDYGILEELIVFCLQRNSLCQIVGVKILWTIMIAEILVQESIEASSDDEQLGNKLAEVERGCFIGLDKFFKSNRYIPGLYEQGNFITRLKMCVRLDPEDISFNDVHNFIINLSEFLEIQYDLSSVPNGEEFDDERTFHQLDIARHLMRVSNSKKFNSSLDDLFQSNILKEKYVQAALCLELMASTLEWNVDDILPISIKPKFPAHSSFERKEALYKNIAKFLVKGKKYEKAVLIYKELANAYDKINFDLKGLSFVHENLSKLYVLLESADRETPTYFKVSFIGLAFPNTLRSRSFIYEGLPFEHINSIHNRLLRLHTGSKIISDDDEFLKDPSISPPGKFLHIVTVKPQMDFNNSHGNLSTAARLYMQNKSLKYFTTSRRLQKSTSILNLWVEETTYETYNYFPTLMNRSEIYQVSTVKLSPIQNALRTLTEKIRDLVNLEASAQKAINSNDLDSFNFNSLSRNLSGTVDSPVNGGIGQYKEFFTQRVIIDNEEEFEEYENDLQLLRNSFDNLSICIFRCLLVHGALIPYSYRESHIALIELFEKNFSEEVTRTNLSIQDLKDSLASISSSSSPTSSLHKVPSISSTIVSSPGPANSSRSISGISLATSNIYPSNYSTLSRTETKGSDKSSTKGPLSTTTTNKSNNSGRMRSILKWRQSRAPDL</sequence>
<name>A0A9P8PJ80_9ASCO</name>
<dbReference type="GO" id="GO:0005886">
    <property type="term" value="C:plasma membrane"/>
    <property type="evidence" value="ECO:0007669"/>
    <property type="project" value="TreeGrafter"/>
</dbReference>
<dbReference type="InterPro" id="IPR032376">
    <property type="entry name" value="DOCK_N"/>
</dbReference>
<dbReference type="Pfam" id="PF16172">
    <property type="entry name" value="DOCK_N"/>
    <property type="match status" value="1"/>
</dbReference>
<feature type="region of interest" description="Disordered" evidence="2">
    <location>
        <begin position="1882"/>
        <end position="1928"/>
    </location>
</feature>
<dbReference type="PANTHER" id="PTHR45653">
    <property type="entry name" value="DEDICATOR OF CYTOKINESIS"/>
    <property type="match status" value="1"/>
</dbReference>
<comment type="caution">
    <text evidence="4">The sequence shown here is derived from an EMBL/GenBank/DDBJ whole genome shotgun (WGS) entry which is preliminary data.</text>
</comment>
<evidence type="ECO:0000259" key="3">
    <source>
        <dbReference type="PROSITE" id="PS51651"/>
    </source>
</evidence>
<protein>
    <recommendedName>
        <fullName evidence="3">DOCKER domain-containing protein</fullName>
    </recommendedName>
</protein>
<dbReference type="Pfam" id="PF20421">
    <property type="entry name" value="DHR-2_Lobe_C"/>
    <property type="match status" value="1"/>
</dbReference>
<reference evidence="4" key="1">
    <citation type="journal article" date="2021" name="Open Biol.">
        <title>Shared evolutionary footprints suggest mitochondrial oxidative damage underlies multiple complex I losses in fungi.</title>
        <authorList>
            <person name="Schikora-Tamarit M.A."/>
            <person name="Marcet-Houben M."/>
            <person name="Nosek J."/>
            <person name="Gabaldon T."/>
        </authorList>
    </citation>
    <scope>NUCLEOTIDE SEQUENCE</scope>
    <source>
        <strain evidence="4">CBS6341</strain>
    </source>
</reference>
<dbReference type="InterPro" id="IPR027357">
    <property type="entry name" value="DOCKER_dom"/>
</dbReference>
<dbReference type="PANTHER" id="PTHR45653:SF10">
    <property type="entry name" value="MYOBLAST CITY, ISOFORM B"/>
    <property type="match status" value="1"/>
</dbReference>
<accession>A0A9P8PJ80</accession>
<dbReference type="InterPro" id="IPR043162">
    <property type="entry name" value="DOCK_C_lobe_C"/>
</dbReference>
<dbReference type="Gene3D" id="1.25.40.410">
    <property type="match status" value="1"/>
</dbReference>
<feature type="compositionally biased region" description="Basic and acidic residues" evidence="2">
    <location>
        <begin position="1886"/>
        <end position="1895"/>
    </location>
</feature>
<proteinExistence type="inferred from homology"/>
<dbReference type="GO" id="GO:0007264">
    <property type="term" value="P:small GTPase-mediated signal transduction"/>
    <property type="evidence" value="ECO:0007669"/>
    <property type="project" value="InterPro"/>
</dbReference>
<evidence type="ECO:0000256" key="2">
    <source>
        <dbReference type="SAM" id="MobiDB-lite"/>
    </source>
</evidence>
<dbReference type="InterPro" id="IPR046773">
    <property type="entry name" value="DOCKER_Lobe_C"/>
</dbReference>
<dbReference type="EMBL" id="JAEUBF010001150">
    <property type="protein sequence ID" value="KAH3672399.1"/>
    <property type="molecule type" value="Genomic_DNA"/>
</dbReference>
<dbReference type="InterPro" id="IPR026791">
    <property type="entry name" value="DOCK"/>
</dbReference>
<dbReference type="Gene3D" id="1.20.58.740">
    <property type="match status" value="1"/>
</dbReference>
<comment type="similarity">
    <text evidence="1">Belongs to the DOCK family.</text>
</comment>
<organism evidence="4 5">
    <name type="scientific">Wickerhamomyces mucosus</name>
    <dbReference type="NCBI Taxonomy" id="1378264"/>
    <lineage>
        <taxon>Eukaryota</taxon>
        <taxon>Fungi</taxon>
        <taxon>Dikarya</taxon>
        <taxon>Ascomycota</taxon>
        <taxon>Saccharomycotina</taxon>
        <taxon>Saccharomycetes</taxon>
        <taxon>Phaffomycetales</taxon>
        <taxon>Wickerhamomycetaceae</taxon>
        <taxon>Wickerhamomyces</taxon>
    </lineage>
</organism>
<evidence type="ECO:0000313" key="5">
    <source>
        <dbReference type="Proteomes" id="UP000769528"/>
    </source>
</evidence>
<dbReference type="GO" id="GO:0005737">
    <property type="term" value="C:cytoplasm"/>
    <property type="evidence" value="ECO:0007669"/>
    <property type="project" value="TreeGrafter"/>
</dbReference>
<dbReference type="Proteomes" id="UP000769528">
    <property type="component" value="Unassembled WGS sequence"/>
</dbReference>
<dbReference type="PROSITE" id="PS51651">
    <property type="entry name" value="DOCKER"/>
    <property type="match status" value="1"/>
</dbReference>
<reference evidence="4" key="2">
    <citation type="submission" date="2021-01" db="EMBL/GenBank/DDBJ databases">
        <authorList>
            <person name="Schikora-Tamarit M.A."/>
        </authorList>
    </citation>
    <scope>NUCLEOTIDE SEQUENCE</scope>
    <source>
        <strain evidence="4">CBS6341</strain>
    </source>
</reference>
<dbReference type="Pfam" id="PF25338">
    <property type="entry name" value="C2_DCK_4th"/>
    <property type="match status" value="1"/>
</dbReference>
<feature type="compositionally biased region" description="Low complexity" evidence="2">
    <location>
        <begin position="1901"/>
        <end position="1911"/>
    </location>
</feature>
<dbReference type="GO" id="GO:0031267">
    <property type="term" value="F:small GTPase binding"/>
    <property type="evidence" value="ECO:0007669"/>
    <property type="project" value="TreeGrafter"/>
</dbReference>
<dbReference type="OrthoDB" id="18896at2759"/>